<keyword evidence="5" id="KW-0418">Kinase</keyword>
<evidence type="ECO:0000256" key="3">
    <source>
        <dbReference type="ARBA" id="ARBA00022679"/>
    </source>
</evidence>
<keyword evidence="3" id="KW-0808">Transferase</keyword>
<dbReference type="OrthoDB" id="9786026at2"/>
<dbReference type="Pfam" id="PF19279">
    <property type="entry name" value="YegS_C"/>
    <property type="match status" value="1"/>
</dbReference>
<dbReference type="GO" id="GO:0008654">
    <property type="term" value="P:phospholipid biosynthetic process"/>
    <property type="evidence" value="ECO:0007669"/>
    <property type="project" value="UniProtKB-KW"/>
</dbReference>
<dbReference type="AlphaFoldDB" id="A0A5R9DUL1"/>
<proteinExistence type="inferred from homology"/>
<dbReference type="InterPro" id="IPR017438">
    <property type="entry name" value="ATP-NAD_kinase_N"/>
</dbReference>
<dbReference type="PANTHER" id="PTHR12358">
    <property type="entry name" value="SPHINGOSINE KINASE"/>
    <property type="match status" value="1"/>
</dbReference>
<comment type="caution">
    <text evidence="9">The sequence shown here is derived from an EMBL/GenBank/DDBJ whole genome shotgun (WGS) entry which is preliminary data.</text>
</comment>
<dbReference type="Gene3D" id="2.60.200.40">
    <property type="match status" value="1"/>
</dbReference>
<gene>
    <name evidence="9" type="ORF">FEZ33_06735</name>
</gene>
<dbReference type="SMART" id="SM00046">
    <property type="entry name" value="DAGKc"/>
    <property type="match status" value="1"/>
</dbReference>
<dbReference type="SUPFAM" id="SSF111331">
    <property type="entry name" value="NAD kinase/diacylglycerol kinase-like"/>
    <property type="match status" value="1"/>
</dbReference>
<sequence length="314" mass="35206">MTNRVHIICHPEAGGGDGNTILKKVHTELDSFQMEYITYLTDYSTHAEVLTEQLVNRGHKEYQDYLVVVGGDGTLHEVVQTLYKNQADIPVTYVPAGTGNDFYRSWQKGLSVREIIETMLFSEKPVPIPIFTYNNHITKRQGVVLNNMGFGFDAEVNFRAQNLIKNSFLPKIGLGKLSYLLAVLLSLNSVRHFAVSGSIDNHQFHYDDVSLAGILNSPTVGGGINIDQLTRPKNNEIALVIYRDIKLSAIFDLLIKVLITKKTNESDNIDRYTGQQLQLKITDPIRGQVDGEVIPQKPVNIDLALSTYPFYLPN</sequence>
<evidence type="ECO:0000313" key="10">
    <source>
        <dbReference type="Proteomes" id="UP000306420"/>
    </source>
</evidence>
<dbReference type="Proteomes" id="UP000306420">
    <property type="component" value="Unassembled WGS sequence"/>
</dbReference>
<dbReference type="InterPro" id="IPR001206">
    <property type="entry name" value="Diacylglycerol_kinase_cat_dom"/>
</dbReference>
<evidence type="ECO:0000256" key="7">
    <source>
        <dbReference type="ARBA" id="ARBA00023209"/>
    </source>
</evidence>
<keyword evidence="7" id="KW-0444">Lipid biosynthesis</keyword>
<evidence type="ECO:0000256" key="4">
    <source>
        <dbReference type="ARBA" id="ARBA00022741"/>
    </source>
</evidence>
<dbReference type="Gene3D" id="3.40.50.10330">
    <property type="entry name" value="Probable inorganic polyphosphate/atp-NAD kinase, domain 1"/>
    <property type="match status" value="1"/>
</dbReference>
<keyword evidence="7" id="KW-0443">Lipid metabolism</keyword>
<organism evidence="9 10">
    <name type="scientific">Ruoffia tabacinasalis</name>
    <dbReference type="NCBI Taxonomy" id="87458"/>
    <lineage>
        <taxon>Bacteria</taxon>
        <taxon>Bacillati</taxon>
        <taxon>Bacillota</taxon>
        <taxon>Bacilli</taxon>
        <taxon>Lactobacillales</taxon>
        <taxon>Aerococcaceae</taxon>
        <taxon>Ruoffia</taxon>
    </lineage>
</organism>
<dbReference type="GO" id="GO:0016301">
    <property type="term" value="F:kinase activity"/>
    <property type="evidence" value="ECO:0007669"/>
    <property type="project" value="UniProtKB-KW"/>
</dbReference>
<dbReference type="RefSeq" id="WP_138404640.1">
    <property type="nucleotide sequence ID" value="NZ_VBSP01000020.1"/>
</dbReference>
<keyword evidence="7" id="KW-0594">Phospholipid biosynthesis</keyword>
<keyword evidence="8" id="KW-1208">Phospholipid metabolism</keyword>
<reference evidence="9 10" key="1">
    <citation type="submission" date="2019-05" db="EMBL/GenBank/DDBJ databases">
        <title>The metagenome of a microbial culture collection derived from dairy environment covers the genomic content of the human microbiome.</title>
        <authorList>
            <person name="Roder T."/>
            <person name="Wuthrich D."/>
            <person name="Sattari Z."/>
            <person name="Von Ah U."/>
            <person name="Bar C."/>
            <person name="Ronchi F."/>
            <person name="Macpherson A.J."/>
            <person name="Ganal-Vonarburg S.C."/>
            <person name="Bruggmann R."/>
            <person name="Vergeres G."/>
        </authorList>
    </citation>
    <scope>NUCLEOTIDE SEQUENCE [LARGE SCALE GENOMIC DNA]</scope>
    <source>
        <strain evidence="9 10">FAM 24227</strain>
    </source>
</reference>
<keyword evidence="6" id="KW-0067">ATP-binding</keyword>
<evidence type="ECO:0000256" key="8">
    <source>
        <dbReference type="ARBA" id="ARBA00023264"/>
    </source>
</evidence>
<keyword evidence="4" id="KW-0547">Nucleotide-binding</keyword>
<accession>A0A5R9DUL1</accession>
<dbReference type="PANTHER" id="PTHR12358:SF54">
    <property type="entry name" value="SPHINGOSINE KINASE RELATED PROTEIN"/>
    <property type="match status" value="1"/>
</dbReference>
<evidence type="ECO:0000256" key="2">
    <source>
        <dbReference type="ARBA" id="ARBA00005983"/>
    </source>
</evidence>
<dbReference type="GO" id="GO:0005524">
    <property type="term" value="F:ATP binding"/>
    <property type="evidence" value="ECO:0007669"/>
    <property type="project" value="UniProtKB-KW"/>
</dbReference>
<comment type="similarity">
    <text evidence="2">Belongs to the diacylglycerol/lipid kinase family.</text>
</comment>
<comment type="cofactor">
    <cofactor evidence="1">
        <name>Mg(2+)</name>
        <dbReference type="ChEBI" id="CHEBI:18420"/>
    </cofactor>
</comment>
<evidence type="ECO:0000313" key="9">
    <source>
        <dbReference type="EMBL" id="TLQ41073.1"/>
    </source>
</evidence>
<dbReference type="InterPro" id="IPR045540">
    <property type="entry name" value="YegS/DAGK_C"/>
</dbReference>
<name>A0A5R9DUL1_9LACT</name>
<evidence type="ECO:0000256" key="5">
    <source>
        <dbReference type="ARBA" id="ARBA00022777"/>
    </source>
</evidence>
<dbReference type="PROSITE" id="PS50146">
    <property type="entry name" value="DAGK"/>
    <property type="match status" value="1"/>
</dbReference>
<evidence type="ECO:0000256" key="6">
    <source>
        <dbReference type="ARBA" id="ARBA00022840"/>
    </source>
</evidence>
<evidence type="ECO:0000256" key="1">
    <source>
        <dbReference type="ARBA" id="ARBA00001946"/>
    </source>
</evidence>
<protein>
    <submittedName>
        <fullName evidence="9">Uncharacterized protein</fullName>
    </submittedName>
</protein>
<dbReference type="InterPro" id="IPR050187">
    <property type="entry name" value="Lipid_Phosphate_FormReg"/>
</dbReference>
<dbReference type="EMBL" id="VBSP01000020">
    <property type="protein sequence ID" value="TLQ41073.1"/>
    <property type="molecule type" value="Genomic_DNA"/>
</dbReference>
<dbReference type="Pfam" id="PF00781">
    <property type="entry name" value="DAGK_cat"/>
    <property type="match status" value="1"/>
</dbReference>
<dbReference type="InterPro" id="IPR016064">
    <property type="entry name" value="NAD/diacylglycerol_kinase_sf"/>
</dbReference>